<sequence>MARAFCLLIALCVFVFGGEEFIFWAKYSSSNNLIKSQNIAISKAMVLSPTHRRTFLCEIDSFKFENESTLSFLKRNQEKLFECFASSDILLNDTVKLNMNRIYSHTSVTLLPIRFIVDFKPLGAIISKINR</sequence>
<accession>A0A2S5JB23</accession>
<proteinExistence type="predicted"/>
<dbReference type="GeneID" id="29473973"/>
<evidence type="ECO:0000313" key="4">
    <source>
        <dbReference type="Proteomes" id="UP000052257"/>
    </source>
</evidence>
<dbReference type="Proteomes" id="UP000052257">
    <property type="component" value="Unassembled WGS sequence"/>
</dbReference>
<evidence type="ECO:0000313" key="2">
    <source>
        <dbReference type="EMBL" id="CUU76614.1"/>
    </source>
</evidence>
<gene>
    <name evidence="2" type="ORF">ERS686654_00779</name>
    <name evidence="1" type="ORF">ERS739220_00439</name>
</gene>
<dbReference type="EMBL" id="FAUW01000001">
    <property type="protein sequence ID" value="CUU72639.1"/>
    <property type="molecule type" value="Genomic_DNA"/>
</dbReference>
<name>A0A0S4S653_CAMHY</name>
<dbReference type="EMBL" id="FAVB01000002">
    <property type="protein sequence ID" value="CUU76614.1"/>
    <property type="molecule type" value="Genomic_DNA"/>
</dbReference>
<accession>A0A0S4S653</accession>
<evidence type="ECO:0000313" key="3">
    <source>
        <dbReference type="Proteomes" id="UP000052237"/>
    </source>
</evidence>
<dbReference type="RefSeq" id="WP_059426241.1">
    <property type="nucleotide sequence ID" value="NZ_CP040464.1"/>
</dbReference>
<evidence type="ECO:0000313" key="1">
    <source>
        <dbReference type="EMBL" id="CUU72639.1"/>
    </source>
</evidence>
<comment type="caution">
    <text evidence="2">The sequence shown here is derived from an EMBL/GenBank/DDBJ whole genome shotgun (WGS) entry which is preliminary data.</text>
</comment>
<dbReference type="Proteomes" id="UP000052237">
    <property type="component" value="Unassembled WGS sequence"/>
</dbReference>
<keyword evidence="3" id="KW-1185">Reference proteome</keyword>
<evidence type="ECO:0008006" key="5">
    <source>
        <dbReference type="Google" id="ProtNLM"/>
    </source>
</evidence>
<dbReference type="AlphaFoldDB" id="A0A0S4S653"/>
<organism evidence="2 3">
    <name type="scientific">Campylobacter hyointestinalis subsp. hyointestinalis</name>
    <dbReference type="NCBI Taxonomy" id="91352"/>
    <lineage>
        <taxon>Bacteria</taxon>
        <taxon>Pseudomonadati</taxon>
        <taxon>Campylobacterota</taxon>
        <taxon>Epsilonproteobacteria</taxon>
        <taxon>Campylobacterales</taxon>
        <taxon>Campylobacteraceae</taxon>
        <taxon>Campylobacter</taxon>
    </lineage>
</organism>
<reference evidence="3 4" key="1">
    <citation type="submission" date="2015-11" db="EMBL/GenBank/DDBJ databases">
        <authorList>
            <consortium name="Pathogen Informatics"/>
        </authorList>
    </citation>
    <scope>NUCLEOTIDE SEQUENCE [LARGE SCALE GENOMIC DNA]</scope>
    <source>
        <strain evidence="2 3">006A-0059</strain>
        <strain evidence="1 4">006A-0191</strain>
    </source>
</reference>
<protein>
    <recommendedName>
        <fullName evidence="5">Flagellar-associated protein FlgQ</fullName>
    </recommendedName>
</protein>